<dbReference type="GO" id="GO:0005829">
    <property type="term" value="C:cytosol"/>
    <property type="evidence" value="ECO:0007669"/>
    <property type="project" value="TreeGrafter"/>
</dbReference>
<feature type="site" description="Important for substrate specificity" evidence="4">
    <location>
        <position position="226"/>
    </location>
</feature>
<feature type="site" description="Important for substrate specificity" evidence="4">
    <location>
        <position position="171"/>
    </location>
</feature>
<comment type="subunit">
    <text evidence="4">Homotrimer.</text>
</comment>
<sequence length="272" mass="29779">MARIAIIGGTGLEDPDIFKDKTEVIVGSTPWGEASKIWKGKLSSVEVFVLSRHGKAHELSPSQVNYCANLWALKELGVTHVIATTACGSLREEYAPGDLVVVSDYIDMTKTRTYTHYGTSKSGPQGIAHVPAKPAFDVDLRKLIIEVMRGAEDLSFKESGTCVVIEGPRFSTLAESKMYSGFFGGDIVNMTLCPEAAIAKEMKLHYASIALVTDYDCWKESEEVSVEKVLKQMKTNAANAVKVLQKLIPIVAEKDWTAERMILTETINGSVM</sequence>
<accession>E4XTU7</accession>
<keyword evidence="4" id="KW-0963">Cytoplasm</keyword>
<evidence type="ECO:0000259" key="5">
    <source>
        <dbReference type="Pfam" id="PF01048"/>
    </source>
</evidence>
<dbReference type="InterPro" id="IPR035994">
    <property type="entry name" value="Nucleoside_phosphorylase_sf"/>
</dbReference>
<dbReference type="CDD" id="cd09010">
    <property type="entry name" value="MTAP_SsMTAPII_like_MTIP"/>
    <property type="match status" value="1"/>
</dbReference>
<dbReference type="EC" id="2.4.2.28" evidence="4"/>
<comment type="subcellular location">
    <subcellularLocation>
        <location evidence="4">Cytoplasm</location>
    </subcellularLocation>
    <subcellularLocation>
        <location evidence="4">Nucleus</location>
    </subcellularLocation>
</comment>
<feature type="binding site" evidence="4">
    <location>
        <begin position="214"/>
        <end position="216"/>
    </location>
    <ligand>
        <name>substrate</name>
    </ligand>
</feature>
<evidence type="ECO:0000256" key="4">
    <source>
        <dbReference type="HAMAP-Rule" id="MF_03155"/>
    </source>
</evidence>
<evidence type="ECO:0000256" key="2">
    <source>
        <dbReference type="ARBA" id="ARBA00022679"/>
    </source>
</evidence>
<evidence type="ECO:0000313" key="6">
    <source>
        <dbReference type="EMBL" id="CBY13159.1"/>
    </source>
</evidence>
<reference evidence="6" key="1">
    <citation type="journal article" date="2010" name="Science">
        <title>Plasticity of animal genome architecture unmasked by rapid evolution of a pelagic tunicate.</title>
        <authorList>
            <person name="Denoeud F."/>
            <person name="Henriet S."/>
            <person name="Mungpakdee S."/>
            <person name="Aury J.M."/>
            <person name="Da Silva C."/>
            <person name="Brinkmann H."/>
            <person name="Mikhaleva J."/>
            <person name="Olsen L.C."/>
            <person name="Jubin C."/>
            <person name="Canestro C."/>
            <person name="Bouquet J.M."/>
            <person name="Danks G."/>
            <person name="Poulain J."/>
            <person name="Campsteijn C."/>
            <person name="Adamski M."/>
            <person name="Cross I."/>
            <person name="Yadetie F."/>
            <person name="Muffato M."/>
            <person name="Louis A."/>
            <person name="Butcher S."/>
            <person name="Tsagkogeorga G."/>
            <person name="Konrad A."/>
            <person name="Singh S."/>
            <person name="Jensen M.F."/>
            <person name="Cong E.H."/>
            <person name="Eikeseth-Otteraa H."/>
            <person name="Noel B."/>
            <person name="Anthouard V."/>
            <person name="Porcel B.M."/>
            <person name="Kachouri-Lafond R."/>
            <person name="Nishino A."/>
            <person name="Ugolini M."/>
            <person name="Chourrout P."/>
            <person name="Nishida H."/>
            <person name="Aasland R."/>
            <person name="Huzurbazar S."/>
            <person name="Westhof E."/>
            <person name="Delsuc F."/>
            <person name="Lehrach H."/>
            <person name="Reinhardt R."/>
            <person name="Weissenbach J."/>
            <person name="Roy S.W."/>
            <person name="Artiguenave F."/>
            <person name="Postlethwait J.H."/>
            <person name="Manak J.R."/>
            <person name="Thompson E.M."/>
            <person name="Jaillon O."/>
            <person name="Du Pasquier L."/>
            <person name="Boudinot P."/>
            <person name="Liberles D.A."/>
            <person name="Volff J.N."/>
            <person name="Philippe H."/>
            <person name="Lenhard B."/>
            <person name="Roest Crollius H."/>
            <person name="Wincker P."/>
            <person name="Chourrout D."/>
        </authorList>
    </citation>
    <scope>NUCLEOTIDE SEQUENCE [LARGE SCALE GENOMIC DNA]</scope>
</reference>
<dbReference type="InterPro" id="IPR018099">
    <property type="entry name" value="Purine_phosphorylase-2_CS"/>
</dbReference>
<dbReference type="GO" id="GO:0005634">
    <property type="term" value="C:nucleus"/>
    <property type="evidence" value="ECO:0007669"/>
    <property type="project" value="UniProtKB-SubCell"/>
</dbReference>
<dbReference type="HAMAP" id="MF_01963">
    <property type="entry name" value="MTAP"/>
    <property type="match status" value="1"/>
</dbReference>
<feature type="domain" description="Nucleoside phosphorylase" evidence="5">
    <location>
        <begin position="3"/>
        <end position="248"/>
    </location>
</feature>
<dbReference type="InterPro" id="IPR010044">
    <property type="entry name" value="MTAP"/>
</dbReference>
<keyword evidence="4" id="KW-0539">Nucleus</keyword>
<keyword evidence="1 4" id="KW-0328">Glycosyltransferase</keyword>
<dbReference type="InterPro" id="IPR000845">
    <property type="entry name" value="Nucleoside_phosphorylase_d"/>
</dbReference>
<dbReference type="GO" id="GO:0017061">
    <property type="term" value="F:S-methyl-5-thioadenosine phosphorylase activity"/>
    <property type="evidence" value="ECO:0007669"/>
    <property type="project" value="UniProtKB-UniRule"/>
</dbReference>
<dbReference type="Pfam" id="PF01048">
    <property type="entry name" value="PNP_UDP_1"/>
    <property type="match status" value="1"/>
</dbReference>
<keyword evidence="2 4" id="KW-0808">Transferase</keyword>
<proteinExistence type="inferred from homology"/>
<evidence type="ECO:0000256" key="3">
    <source>
        <dbReference type="ARBA" id="ARBA00022726"/>
    </source>
</evidence>
<comment type="similarity">
    <text evidence="4">Belongs to the PNP/MTAP phosphorylase family. MTAP subfamily.</text>
</comment>
<feature type="binding site" evidence="4">
    <location>
        <begin position="52"/>
        <end position="53"/>
    </location>
    <ligand>
        <name>phosphate</name>
        <dbReference type="ChEBI" id="CHEBI:43474"/>
    </ligand>
</feature>
<evidence type="ECO:0000256" key="1">
    <source>
        <dbReference type="ARBA" id="ARBA00022676"/>
    </source>
</evidence>
<dbReference type="OrthoDB" id="431409at2759"/>
<protein>
    <recommendedName>
        <fullName evidence="4">S-methyl-5'-thioadenosine phosphorylase</fullName>
        <ecNumber evidence="4">2.4.2.28</ecNumber>
    </recommendedName>
    <alternativeName>
        <fullName evidence="4">5'-methylthioadenosine phosphorylase</fullName>
        <shortName evidence="4">MTA phosphorylase</shortName>
        <shortName evidence="4">MTAP</shortName>
        <shortName evidence="4">MTAPase</shortName>
    </alternativeName>
</protein>
<dbReference type="AlphaFoldDB" id="E4XTU7"/>
<gene>
    <name evidence="6" type="ORF">GSOID_T00003908001</name>
</gene>
<comment type="pathway">
    <text evidence="4">Amino-acid biosynthesis; L-methionine biosynthesis via salvage pathway; S-methyl-5-thio-alpha-D-ribose 1-phosphate from S-methyl-5'-thioadenosine (phosphorylase route): step 1/1.</text>
</comment>
<dbReference type="PROSITE" id="PS01240">
    <property type="entry name" value="PNP_MTAP_2"/>
    <property type="match status" value="1"/>
</dbReference>
<evidence type="ECO:0000313" key="7">
    <source>
        <dbReference type="Proteomes" id="UP000001307"/>
    </source>
</evidence>
<comment type="catalytic activity">
    <reaction evidence="4">
        <text>S-methyl-5'-thioadenosine + phosphate = 5-(methylsulfanyl)-alpha-D-ribose 1-phosphate + adenine</text>
        <dbReference type="Rhea" id="RHEA:11852"/>
        <dbReference type="ChEBI" id="CHEBI:16708"/>
        <dbReference type="ChEBI" id="CHEBI:17509"/>
        <dbReference type="ChEBI" id="CHEBI:43474"/>
        <dbReference type="ChEBI" id="CHEBI:58533"/>
        <dbReference type="EC" id="2.4.2.28"/>
    </reaction>
</comment>
<dbReference type="SUPFAM" id="SSF53167">
    <property type="entry name" value="Purine and uridine phosphorylases"/>
    <property type="match status" value="1"/>
</dbReference>
<dbReference type="GO" id="GO:0019509">
    <property type="term" value="P:L-methionine salvage from methylthioadenosine"/>
    <property type="evidence" value="ECO:0007669"/>
    <property type="project" value="UniProtKB-UniRule"/>
</dbReference>
<keyword evidence="7" id="KW-1185">Reference proteome</keyword>
<dbReference type="Proteomes" id="UP000001307">
    <property type="component" value="Unassembled WGS sequence"/>
</dbReference>
<dbReference type="InParanoid" id="E4XTU7"/>
<dbReference type="PANTHER" id="PTHR42679:SF2">
    <property type="entry name" value="S-METHYL-5'-THIOADENOSINE PHOSPHORYLASE"/>
    <property type="match status" value="1"/>
</dbReference>
<dbReference type="Gene3D" id="3.40.50.1580">
    <property type="entry name" value="Nucleoside phosphorylase domain"/>
    <property type="match status" value="1"/>
</dbReference>
<dbReference type="FunCoup" id="E4XTU7">
    <property type="interactions" value="122"/>
</dbReference>
<dbReference type="UniPathway" id="UPA00904">
    <property type="reaction ID" value="UER00873"/>
</dbReference>
<dbReference type="GO" id="GO:0006166">
    <property type="term" value="P:purine ribonucleoside salvage"/>
    <property type="evidence" value="ECO:0007669"/>
    <property type="project" value="UniProtKB-KW"/>
</dbReference>
<dbReference type="EMBL" id="FN653164">
    <property type="protein sequence ID" value="CBY13159.1"/>
    <property type="molecule type" value="Genomic_DNA"/>
</dbReference>
<feature type="binding site" evidence="4">
    <location>
        <position position="10"/>
    </location>
    <ligand>
        <name>phosphate</name>
        <dbReference type="ChEBI" id="CHEBI:43474"/>
    </ligand>
</feature>
<feature type="binding site" evidence="4">
    <location>
        <position position="191"/>
    </location>
    <ligand>
        <name>phosphate</name>
        <dbReference type="ChEBI" id="CHEBI:43474"/>
    </ligand>
</feature>
<feature type="binding site" evidence="4">
    <location>
        <position position="190"/>
    </location>
    <ligand>
        <name>substrate</name>
    </ligand>
</feature>
<feature type="binding site" evidence="4">
    <location>
        <begin position="85"/>
        <end position="86"/>
    </location>
    <ligand>
        <name>phosphate</name>
        <dbReference type="ChEBI" id="CHEBI:43474"/>
    </ligand>
</feature>
<organism evidence="6">
    <name type="scientific">Oikopleura dioica</name>
    <name type="common">Tunicate</name>
    <dbReference type="NCBI Taxonomy" id="34765"/>
    <lineage>
        <taxon>Eukaryota</taxon>
        <taxon>Metazoa</taxon>
        <taxon>Chordata</taxon>
        <taxon>Tunicata</taxon>
        <taxon>Appendicularia</taxon>
        <taxon>Copelata</taxon>
        <taxon>Oikopleuridae</taxon>
        <taxon>Oikopleura</taxon>
    </lineage>
</organism>
<keyword evidence="3 4" id="KW-0660">Purine salvage</keyword>
<comment type="function">
    <text evidence="4">Catalyzes the reversible phosphorylation of S-methyl-5'-thioadenosine (MTA) to adenine and 5-methylthioribose-1-phosphate. Involved in the breakdown of MTA, a major by-product of polyamine biosynthesis. Responsible for the first step in the methionine salvage pathway after MTA has been generated from S-adenosylmethionine. Has broad substrate specificity with 6-aminopurine nucleosides as preferred substrates.</text>
</comment>
<name>E4XTU7_OIKDI</name>
<dbReference type="PANTHER" id="PTHR42679">
    <property type="entry name" value="S-METHYL-5'-THIOADENOSINE PHOSPHORYLASE"/>
    <property type="match status" value="1"/>
</dbReference>